<organism evidence="2 3">
    <name type="scientific">Bacillus gobiensis</name>
    <dbReference type="NCBI Taxonomy" id="1441095"/>
    <lineage>
        <taxon>Bacteria</taxon>
        <taxon>Bacillati</taxon>
        <taxon>Bacillota</taxon>
        <taxon>Bacilli</taxon>
        <taxon>Bacillales</taxon>
        <taxon>Bacillaceae</taxon>
        <taxon>Bacillus</taxon>
    </lineage>
</organism>
<feature type="region of interest" description="Disordered" evidence="1">
    <location>
        <begin position="51"/>
        <end position="77"/>
    </location>
</feature>
<evidence type="ECO:0000313" key="3">
    <source>
        <dbReference type="Proteomes" id="UP000067625"/>
    </source>
</evidence>
<gene>
    <name evidence="2" type="ORF">AM592_18015</name>
</gene>
<keyword evidence="3" id="KW-1185">Reference proteome</keyword>
<evidence type="ECO:0000313" key="2">
    <source>
        <dbReference type="EMBL" id="ALC83237.1"/>
    </source>
</evidence>
<accession>A0A0M4FJF7</accession>
<reference evidence="2 3" key="2">
    <citation type="journal article" date="2016" name="Int. J. Syst. Evol. Microbiol.">
        <title>Bacillus gobiensis sp. nov., isolated from a soil sample.</title>
        <authorList>
            <person name="Liu B."/>
            <person name="Liu G.H."/>
            <person name="Cetin S."/>
            <person name="Schumann P."/>
            <person name="Pan Z.Z."/>
            <person name="Chen Q.Q."/>
        </authorList>
    </citation>
    <scope>NUCLEOTIDE SEQUENCE [LARGE SCALE GENOMIC DNA]</scope>
    <source>
        <strain evidence="2 3">FJAT-4402</strain>
    </source>
</reference>
<dbReference type="Proteomes" id="UP000067625">
    <property type="component" value="Chromosome"/>
</dbReference>
<reference evidence="3" key="1">
    <citation type="submission" date="2015-08" db="EMBL/GenBank/DDBJ databases">
        <title>Genome sequencing project for genomic taxonomy and phylogenomics of Bacillus-like bacteria.</title>
        <authorList>
            <person name="Liu B."/>
            <person name="Wang J."/>
            <person name="Zhu Y."/>
            <person name="Liu G."/>
            <person name="Chen Q."/>
            <person name="Chen Z."/>
            <person name="Lan J."/>
            <person name="Che J."/>
            <person name="Ge C."/>
            <person name="Shi H."/>
            <person name="Pan Z."/>
            <person name="Liu X."/>
        </authorList>
    </citation>
    <scope>NUCLEOTIDE SEQUENCE [LARGE SCALE GENOMIC DNA]</scope>
    <source>
        <strain evidence="3">FJAT-4402</strain>
    </source>
</reference>
<evidence type="ECO:0000256" key="1">
    <source>
        <dbReference type="SAM" id="MobiDB-lite"/>
    </source>
</evidence>
<sequence length="117" mass="13726">MGQLCSRAKVLKIAQQKRWCEMCWWFWRRVMEAYFSQERIYSHNGRISRQNSRIKETSFSQCDSKGTGNKKRDQNQGSDLSDLLQLLSLFLPRTLGSKDFQGSVTVQIIAVFYLNHN</sequence>
<dbReference type="EMBL" id="CP012600">
    <property type="protein sequence ID" value="ALC83237.1"/>
    <property type="molecule type" value="Genomic_DNA"/>
</dbReference>
<name>A0A0M4FJF7_9BACI</name>
<dbReference type="AlphaFoldDB" id="A0A0M4FJF7"/>
<protein>
    <submittedName>
        <fullName evidence="2">Uncharacterized protein</fullName>
    </submittedName>
</protein>
<proteinExistence type="predicted"/>
<feature type="compositionally biased region" description="Polar residues" evidence="1">
    <location>
        <begin position="51"/>
        <end position="67"/>
    </location>
</feature>